<accession>A0A8T0T2F8</accession>
<keyword evidence="3" id="KW-1185">Reference proteome</keyword>
<dbReference type="AlphaFoldDB" id="A0A8T0T2F8"/>
<feature type="region of interest" description="Disordered" evidence="1">
    <location>
        <begin position="1"/>
        <end position="38"/>
    </location>
</feature>
<comment type="caution">
    <text evidence="2">The sequence shown here is derived from an EMBL/GenBank/DDBJ whole genome shotgun (WGS) entry which is preliminary data.</text>
</comment>
<sequence>MPEDAEAGDAAPSTMEVAPSALPLPETSAEPTLPHPDPMVPGHGVGDSLAVSIVGRGPQSTVVAPPTDEPNTGIVSGRANKDHEDAIRACDAALRDREAAVTECDTAIQERDRAVRMRDEMSDDRDTAYGQRDTAIRAQIELAHERDAAIGKRNEAIRDRDIANKATAEAMASEEVVRIELHCIAHALIPFRKGEAYPVSSLSLIGSDAFAVAHAEVERLASDLTVVLLRDLGVTPSDNSGQLPGQLIQGVEALRRRADEALFHGVHRAFAVARSHYSNIALDELTQGYPADYTDAELDQIEEEVEPFARTLVERIEGDEPDQKSLSRS</sequence>
<dbReference type="EMBL" id="CM029044">
    <property type="protein sequence ID" value="KAG2605882.1"/>
    <property type="molecule type" value="Genomic_DNA"/>
</dbReference>
<evidence type="ECO:0000256" key="1">
    <source>
        <dbReference type="SAM" id="MobiDB-lite"/>
    </source>
</evidence>
<dbReference type="Proteomes" id="UP000823388">
    <property type="component" value="Chromosome 4N"/>
</dbReference>
<organism evidence="2 3">
    <name type="scientific">Panicum virgatum</name>
    <name type="common">Blackwell switchgrass</name>
    <dbReference type="NCBI Taxonomy" id="38727"/>
    <lineage>
        <taxon>Eukaryota</taxon>
        <taxon>Viridiplantae</taxon>
        <taxon>Streptophyta</taxon>
        <taxon>Embryophyta</taxon>
        <taxon>Tracheophyta</taxon>
        <taxon>Spermatophyta</taxon>
        <taxon>Magnoliopsida</taxon>
        <taxon>Liliopsida</taxon>
        <taxon>Poales</taxon>
        <taxon>Poaceae</taxon>
        <taxon>PACMAD clade</taxon>
        <taxon>Panicoideae</taxon>
        <taxon>Panicodae</taxon>
        <taxon>Paniceae</taxon>
        <taxon>Panicinae</taxon>
        <taxon>Panicum</taxon>
        <taxon>Panicum sect. Hiantes</taxon>
    </lineage>
</organism>
<proteinExistence type="predicted"/>
<protein>
    <submittedName>
        <fullName evidence="2">Uncharacterized protein</fullName>
    </submittedName>
</protein>
<feature type="region of interest" description="Disordered" evidence="1">
    <location>
        <begin position="59"/>
        <end position="78"/>
    </location>
</feature>
<reference evidence="2" key="1">
    <citation type="submission" date="2020-05" db="EMBL/GenBank/DDBJ databases">
        <title>WGS assembly of Panicum virgatum.</title>
        <authorList>
            <person name="Lovell J.T."/>
            <person name="Jenkins J."/>
            <person name="Shu S."/>
            <person name="Juenger T.E."/>
            <person name="Schmutz J."/>
        </authorList>
    </citation>
    <scope>NUCLEOTIDE SEQUENCE</scope>
    <source>
        <strain evidence="2">AP13</strain>
    </source>
</reference>
<name>A0A8T0T2F8_PANVG</name>
<evidence type="ECO:0000313" key="2">
    <source>
        <dbReference type="EMBL" id="KAG2605882.1"/>
    </source>
</evidence>
<evidence type="ECO:0000313" key="3">
    <source>
        <dbReference type="Proteomes" id="UP000823388"/>
    </source>
</evidence>
<gene>
    <name evidence="2" type="ORF">PVAP13_4NG156181</name>
</gene>